<feature type="signal peptide" evidence="11">
    <location>
        <begin position="1"/>
        <end position="23"/>
    </location>
</feature>
<protein>
    <submittedName>
        <fullName evidence="13">Porin</fullName>
    </submittedName>
</protein>
<dbReference type="InterPro" id="IPR050298">
    <property type="entry name" value="Gram-neg_bact_OMP"/>
</dbReference>
<reference evidence="13 14" key="1">
    <citation type="submission" date="2018-01" db="EMBL/GenBank/DDBJ databases">
        <title>Halomonas endophytica sp. nov., isolated from storage liquid in the stems of Populus euphratica.</title>
        <authorList>
            <person name="Chen C."/>
        </authorList>
    </citation>
    <scope>NUCLEOTIDE SEQUENCE [LARGE SCALE GENOMIC DNA]</scope>
    <source>
        <strain evidence="13 14">BZ-SZ-XJ27</strain>
    </source>
</reference>
<dbReference type="GO" id="GO:0015288">
    <property type="term" value="F:porin activity"/>
    <property type="evidence" value="ECO:0007669"/>
    <property type="project" value="UniProtKB-KW"/>
</dbReference>
<keyword evidence="10" id="KW-0998">Cell outer membrane</keyword>
<dbReference type="CDD" id="cd00342">
    <property type="entry name" value="gram_neg_porins"/>
    <property type="match status" value="1"/>
</dbReference>
<evidence type="ECO:0000256" key="10">
    <source>
        <dbReference type="ARBA" id="ARBA00023237"/>
    </source>
</evidence>
<evidence type="ECO:0000259" key="12">
    <source>
        <dbReference type="Pfam" id="PF13609"/>
    </source>
</evidence>
<comment type="subunit">
    <text evidence="2">Homotrimer.</text>
</comment>
<evidence type="ECO:0000256" key="1">
    <source>
        <dbReference type="ARBA" id="ARBA00004571"/>
    </source>
</evidence>
<keyword evidence="6 11" id="KW-0732">Signal</keyword>
<evidence type="ECO:0000256" key="11">
    <source>
        <dbReference type="SAM" id="SignalP"/>
    </source>
</evidence>
<accession>A0A2N7UCE2</accession>
<keyword evidence="7" id="KW-0406">Ion transport</keyword>
<dbReference type="OrthoDB" id="8957883at2"/>
<dbReference type="PANTHER" id="PTHR34501:SF9">
    <property type="entry name" value="MAJOR OUTER MEMBRANE PROTEIN P.IA"/>
    <property type="match status" value="1"/>
</dbReference>
<organism evidence="13 14">
    <name type="scientific">Halomonas urumqiensis</name>
    <dbReference type="NCBI Taxonomy" id="1684789"/>
    <lineage>
        <taxon>Bacteria</taxon>
        <taxon>Pseudomonadati</taxon>
        <taxon>Pseudomonadota</taxon>
        <taxon>Gammaproteobacteria</taxon>
        <taxon>Oceanospirillales</taxon>
        <taxon>Halomonadaceae</taxon>
        <taxon>Halomonas</taxon>
    </lineage>
</organism>
<evidence type="ECO:0000256" key="6">
    <source>
        <dbReference type="ARBA" id="ARBA00022729"/>
    </source>
</evidence>
<evidence type="ECO:0000256" key="8">
    <source>
        <dbReference type="ARBA" id="ARBA00023114"/>
    </source>
</evidence>
<evidence type="ECO:0000256" key="3">
    <source>
        <dbReference type="ARBA" id="ARBA00022448"/>
    </source>
</evidence>
<sequence>MKKTLLATAIAGAVALSAATAQAATVYDQDGTKLDVNGRIAMGIRGGGPEYNANDELIDNGEEFVDVYSRLGLTMSHMVNSDVTAFGRVEWRFTGDERNTAQGFNEVRHSYIGLRSNAYGTVQAGNYDSFYNSFVASPFDVYLDRGLELTQNASVTGSNGGGEQARGDSIGYITPNLEGFTAFISAKHYSDRGDVEPSRGSVVATQGGATYEIDALRLALGYAEGTVRGGGTGENIYGTTASYEFMPGFSGRIGYEMRDDHTVRGGGYDTIGLGGTYAFDAWKFHADVYNIDPDNADSRTSWAAGAYYNVSSNFDVFLELQQADQQSINVTIDGLDSDVTADGDDMYWLTGARYHF</sequence>
<dbReference type="GO" id="GO:0009279">
    <property type="term" value="C:cell outer membrane"/>
    <property type="evidence" value="ECO:0007669"/>
    <property type="project" value="UniProtKB-SubCell"/>
</dbReference>
<dbReference type="InterPro" id="IPR033900">
    <property type="entry name" value="Gram_neg_porin_domain"/>
</dbReference>
<feature type="domain" description="Porin" evidence="12">
    <location>
        <begin position="13"/>
        <end position="325"/>
    </location>
</feature>
<keyword evidence="8" id="KW-0626">Porin</keyword>
<evidence type="ECO:0000256" key="7">
    <source>
        <dbReference type="ARBA" id="ARBA00023065"/>
    </source>
</evidence>
<feature type="chain" id="PRO_5014698608" evidence="11">
    <location>
        <begin position="24"/>
        <end position="356"/>
    </location>
</feature>
<dbReference type="GO" id="GO:0006811">
    <property type="term" value="P:monoatomic ion transport"/>
    <property type="evidence" value="ECO:0007669"/>
    <property type="project" value="UniProtKB-KW"/>
</dbReference>
<dbReference type="RefSeq" id="WP_102589179.1">
    <property type="nucleotide sequence ID" value="NZ_BNAE01000001.1"/>
</dbReference>
<evidence type="ECO:0000256" key="5">
    <source>
        <dbReference type="ARBA" id="ARBA00022692"/>
    </source>
</evidence>
<gene>
    <name evidence="13" type="ORF">C1H70_15160</name>
</gene>
<dbReference type="GO" id="GO:0046930">
    <property type="term" value="C:pore complex"/>
    <property type="evidence" value="ECO:0007669"/>
    <property type="project" value="UniProtKB-KW"/>
</dbReference>
<dbReference type="PANTHER" id="PTHR34501">
    <property type="entry name" value="PROTEIN YDDL-RELATED"/>
    <property type="match status" value="1"/>
</dbReference>
<keyword evidence="5" id="KW-0812">Transmembrane</keyword>
<keyword evidence="9" id="KW-0472">Membrane</keyword>
<dbReference type="SUPFAM" id="SSF56935">
    <property type="entry name" value="Porins"/>
    <property type="match status" value="1"/>
</dbReference>
<dbReference type="Proteomes" id="UP000235547">
    <property type="component" value="Unassembled WGS sequence"/>
</dbReference>
<evidence type="ECO:0000256" key="9">
    <source>
        <dbReference type="ARBA" id="ARBA00023136"/>
    </source>
</evidence>
<comment type="subcellular location">
    <subcellularLocation>
        <location evidence="1">Cell outer membrane</location>
        <topology evidence="1">Multi-pass membrane protein</topology>
    </subcellularLocation>
</comment>
<comment type="caution">
    <text evidence="13">The sequence shown here is derived from an EMBL/GenBank/DDBJ whole genome shotgun (WGS) entry which is preliminary data.</text>
</comment>
<keyword evidence="14" id="KW-1185">Reference proteome</keyword>
<evidence type="ECO:0000313" key="14">
    <source>
        <dbReference type="Proteomes" id="UP000235547"/>
    </source>
</evidence>
<keyword evidence="4" id="KW-1134">Transmembrane beta strand</keyword>
<dbReference type="EMBL" id="PNRG01000033">
    <property type="protein sequence ID" value="PMR78113.1"/>
    <property type="molecule type" value="Genomic_DNA"/>
</dbReference>
<name>A0A2N7UCE2_9GAMM</name>
<keyword evidence="3" id="KW-0813">Transport</keyword>
<dbReference type="InterPro" id="IPR023614">
    <property type="entry name" value="Porin_dom_sf"/>
</dbReference>
<dbReference type="Gene3D" id="2.40.160.10">
    <property type="entry name" value="Porin"/>
    <property type="match status" value="1"/>
</dbReference>
<dbReference type="Pfam" id="PF13609">
    <property type="entry name" value="Porin_4"/>
    <property type="match status" value="1"/>
</dbReference>
<dbReference type="AlphaFoldDB" id="A0A2N7UCE2"/>
<evidence type="ECO:0000256" key="4">
    <source>
        <dbReference type="ARBA" id="ARBA00022452"/>
    </source>
</evidence>
<proteinExistence type="predicted"/>
<evidence type="ECO:0000256" key="2">
    <source>
        <dbReference type="ARBA" id="ARBA00011233"/>
    </source>
</evidence>
<evidence type="ECO:0000313" key="13">
    <source>
        <dbReference type="EMBL" id="PMR78113.1"/>
    </source>
</evidence>